<dbReference type="HOGENOM" id="CLU_013989_1_2_1"/>
<dbReference type="GeneTree" id="ENSGT00440000033329"/>
<dbReference type="Ensembl" id="ENSFALT00000003868.2">
    <property type="protein sequence ID" value="ENSFALP00000003853.2"/>
    <property type="gene ID" value="ENSFALG00000003699.2"/>
</dbReference>
<protein>
    <submittedName>
        <fullName evidence="2">LON peptidase N-terminal domain and ring finger 1</fullName>
    </submittedName>
</protein>
<dbReference type="Gene3D" id="2.30.130.40">
    <property type="entry name" value="LON domain-like"/>
    <property type="match status" value="1"/>
</dbReference>
<feature type="domain" description="Lon N-terminal" evidence="1">
    <location>
        <begin position="231"/>
        <end position="440"/>
    </location>
</feature>
<dbReference type="PANTHER" id="PTHR23327:SF4">
    <property type="entry name" value="LON PEPTIDASE N-TERMINAL DOMAIN AND RING FINGER PROTEIN 1"/>
    <property type="match status" value="1"/>
</dbReference>
<name>U3JM49_FICAL</name>
<accession>U3JM49</accession>
<evidence type="ECO:0000313" key="3">
    <source>
        <dbReference type="Proteomes" id="UP000016665"/>
    </source>
</evidence>
<dbReference type="Gene3D" id="1.25.40.10">
    <property type="entry name" value="Tetratricopeptide repeat domain"/>
    <property type="match status" value="1"/>
</dbReference>
<dbReference type="InterPro" id="IPR011990">
    <property type="entry name" value="TPR-like_helical_dom_sf"/>
</dbReference>
<evidence type="ECO:0000313" key="2">
    <source>
        <dbReference type="Ensembl" id="ENSFALP00000003853.2"/>
    </source>
</evidence>
<dbReference type="eggNOG" id="KOG4159">
    <property type="taxonomic scope" value="Eukaryota"/>
</dbReference>
<dbReference type="PANTHER" id="PTHR23327">
    <property type="entry name" value="RING FINGER PROTEIN 127"/>
    <property type="match status" value="1"/>
</dbReference>
<reference evidence="2 3" key="1">
    <citation type="journal article" date="2012" name="Nature">
        <title>The genomic landscape of species divergence in Ficedula flycatchers.</title>
        <authorList>
            <person name="Ellegren H."/>
            <person name="Smeds L."/>
            <person name="Burri R."/>
            <person name="Olason P.I."/>
            <person name="Backstrom N."/>
            <person name="Kawakami T."/>
            <person name="Kunstner A."/>
            <person name="Makinen H."/>
            <person name="Nadachowska-Brzyska K."/>
            <person name="Qvarnstrom A."/>
            <person name="Uebbing S."/>
            <person name="Wolf J.B."/>
        </authorList>
    </citation>
    <scope>NUCLEOTIDE SEQUENCE [LARGE SCALE GENOMIC DNA]</scope>
</reference>
<dbReference type="FunFam" id="2.30.130.40:FF:000005">
    <property type="entry name" value="LON peptidase N-terminal domain and ring finger 1"/>
    <property type="match status" value="1"/>
</dbReference>
<reference evidence="2" key="3">
    <citation type="submission" date="2025-09" db="UniProtKB">
        <authorList>
            <consortium name="Ensembl"/>
        </authorList>
    </citation>
    <scope>IDENTIFICATION</scope>
</reference>
<keyword evidence="3" id="KW-1185">Reference proteome</keyword>
<dbReference type="PROSITE" id="PS51787">
    <property type="entry name" value="LON_N"/>
    <property type="match status" value="1"/>
</dbReference>
<dbReference type="AlphaFoldDB" id="U3JM49"/>
<dbReference type="SMART" id="SM00464">
    <property type="entry name" value="LON"/>
    <property type="match status" value="1"/>
</dbReference>
<reference evidence="2" key="2">
    <citation type="submission" date="2025-08" db="UniProtKB">
        <authorList>
            <consortium name="Ensembl"/>
        </authorList>
    </citation>
    <scope>IDENTIFICATION</scope>
</reference>
<gene>
    <name evidence="2" type="primary">LONRF1</name>
</gene>
<evidence type="ECO:0000259" key="1">
    <source>
        <dbReference type="PROSITE" id="PS51787"/>
    </source>
</evidence>
<organism evidence="2 3">
    <name type="scientific">Ficedula albicollis</name>
    <name type="common">Collared flycatcher</name>
    <name type="synonym">Muscicapa albicollis</name>
    <dbReference type="NCBI Taxonomy" id="59894"/>
    <lineage>
        <taxon>Eukaryota</taxon>
        <taxon>Metazoa</taxon>
        <taxon>Chordata</taxon>
        <taxon>Craniata</taxon>
        <taxon>Vertebrata</taxon>
        <taxon>Euteleostomi</taxon>
        <taxon>Archelosauria</taxon>
        <taxon>Archosauria</taxon>
        <taxon>Dinosauria</taxon>
        <taxon>Saurischia</taxon>
        <taxon>Theropoda</taxon>
        <taxon>Coelurosauria</taxon>
        <taxon>Aves</taxon>
        <taxon>Neognathae</taxon>
        <taxon>Neoaves</taxon>
        <taxon>Telluraves</taxon>
        <taxon>Australaves</taxon>
        <taxon>Passeriformes</taxon>
        <taxon>Muscicapidae</taxon>
        <taxon>Ficedula</taxon>
    </lineage>
</organism>
<dbReference type="Pfam" id="PF02190">
    <property type="entry name" value="LON_substr_bdg"/>
    <property type="match status" value="1"/>
</dbReference>
<proteinExistence type="predicted"/>
<dbReference type="InterPro" id="IPR003111">
    <property type="entry name" value="Lon_prtase_N"/>
</dbReference>
<dbReference type="Proteomes" id="UP000016665">
    <property type="component" value="Chromosome 4"/>
</dbReference>
<dbReference type="InterPro" id="IPR015947">
    <property type="entry name" value="PUA-like_sf"/>
</dbReference>
<dbReference type="GO" id="GO:0061630">
    <property type="term" value="F:ubiquitin protein ligase activity"/>
    <property type="evidence" value="ECO:0007669"/>
    <property type="project" value="TreeGrafter"/>
</dbReference>
<dbReference type="STRING" id="59894.ENSFALP00000003853"/>
<sequence length="445" mass="50479">MLRIYRAESYVGLREYKTAIEDLNFVISKMPNWPEVYFQKGKVLQDSGFVGDALQLFLQCLALDEDFLPAKLEVEKILCDVLSPEKLGESLKESAWNSPHIRNKPFILGSEVTASYSNLQLCPLQSLGGSDVLEPVSGGLNRAQSAHALNSTKDLAKEDGLKRVSSEPLLSGQGKGALLKRKLSFSEQDTVVCEDGRNKHKKQGESTKRDMTLACGTIPGDLIDVSDFECSLCMSLTKNVPMFVCTMAYPTVPCPLHVFEPRYRLMIRRSMETGTKQFGMCISDSQNGFADYGCMLQIRNVHFLPDGRSVVDTIGGKRFRVLRRGMKDGYCTADIEYLEDVKVADEEELKKLRELHNFVYNQACSWFQNLRNKFRSQILQHFGPMPDREENIQAMPNGPAWCWWLLAVLPVDPRYQLSVLSMMSLKDRLIKIQHILTYFSRDQSK</sequence>
<dbReference type="InterPro" id="IPR046336">
    <property type="entry name" value="Lon_prtase_N_sf"/>
</dbReference>
<dbReference type="SUPFAM" id="SSF48452">
    <property type="entry name" value="TPR-like"/>
    <property type="match status" value="1"/>
</dbReference>
<dbReference type="SUPFAM" id="SSF88697">
    <property type="entry name" value="PUA domain-like"/>
    <property type="match status" value="1"/>
</dbReference>